<accession>A0A1L7ABS4</accession>
<keyword evidence="2" id="KW-0808">Transferase</keyword>
<dbReference type="Proteomes" id="UP000185494">
    <property type="component" value="Chromosome 1"/>
</dbReference>
<evidence type="ECO:0000256" key="2">
    <source>
        <dbReference type="ARBA" id="ARBA00022679"/>
    </source>
</evidence>
<name>A0A1L7ABS4_9PROT</name>
<dbReference type="SUPFAM" id="SSF53756">
    <property type="entry name" value="UDP-Glycosyltransferase/glycogen phosphorylase"/>
    <property type="match status" value="1"/>
</dbReference>
<dbReference type="RefSeq" id="WP_075797154.1">
    <property type="nucleotide sequence ID" value="NZ_CP015583.1"/>
</dbReference>
<gene>
    <name evidence="4" type="ORF">RGI145_02825</name>
</gene>
<dbReference type="Gene3D" id="3.40.50.2000">
    <property type="entry name" value="Glycogen Phosphorylase B"/>
    <property type="match status" value="2"/>
</dbReference>
<evidence type="ECO:0000313" key="5">
    <source>
        <dbReference type="Proteomes" id="UP000185494"/>
    </source>
</evidence>
<dbReference type="PANTHER" id="PTHR12526">
    <property type="entry name" value="GLYCOSYLTRANSFERASE"/>
    <property type="match status" value="1"/>
</dbReference>
<feature type="domain" description="Glycosyltransferase subfamily 4-like N-terminal" evidence="3">
    <location>
        <begin position="39"/>
        <end position="177"/>
    </location>
</feature>
<dbReference type="STRING" id="257708.RGI145_02825"/>
<dbReference type="InterPro" id="IPR028098">
    <property type="entry name" value="Glyco_trans_4-like_N"/>
</dbReference>
<protein>
    <recommendedName>
        <fullName evidence="3">Glycosyltransferase subfamily 4-like N-terminal domain-containing protein</fullName>
    </recommendedName>
</protein>
<proteinExistence type="predicted"/>
<dbReference type="KEGG" id="rgi:RGI145_02825"/>
<evidence type="ECO:0000256" key="1">
    <source>
        <dbReference type="ARBA" id="ARBA00022676"/>
    </source>
</evidence>
<sequence length="401" mass="42482">MNALAPSPLRAGTGRPQAPLVVMLSAAHPPEDVRVVGKEGAALAAAGWQVWHLCPQPVPSRPAAGAPGRSRGVILAPYRRRPGWLGRLLGIPALARRARACDAAVLHASEPDSWLAALIAARGRDTRVVLDVHEHYPSRLDHHLPRLLRPALAPLARAAIRLACRAMAARADAVVVAKDGLDADFRAAPRLVAVRNYAEPLPLAPRRHVPGPLVLAHLGSLTRSRGSEEMLQALALGPPQARLRLIGRFADGSEAEFLALARLLLLEDRVERLGWMPQPAALEALAGADIGLVLFQPGVENHRLALPHKLFDCMLAGLPVIAPDFATEVAAVVRDSGCGLLVNTACPRAIAAAVETLRDPALRARMGAAGRAAALGRYGWAAEAERLTGLYGRLAPLPGRG</sequence>
<dbReference type="AlphaFoldDB" id="A0A1L7ABS4"/>
<keyword evidence="1" id="KW-0328">Glycosyltransferase</keyword>
<dbReference type="eggNOG" id="COG0438">
    <property type="taxonomic scope" value="Bacteria"/>
</dbReference>
<dbReference type="Pfam" id="PF13692">
    <property type="entry name" value="Glyco_trans_1_4"/>
    <property type="match status" value="1"/>
</dbReference>
<evidence type="ECO:0000313" key="4">
    <source>
        <dbReference type="EMBL" id="APT56203.1"/>
    </source>
</evidence>
<evidence type="ECO:0000259" key="3">
    <source>
        <dbReference type="Pfam" id="PF13439"/>
    </source>
</evidence>
<dbReference type="EMBL" id="CP015583">
    <property type="protein sequence ID" value="APT56203.1"/>
    <property type="molecule type" value="Genomic_DNA"/>
</dbReference>
<dbReference type="Pfam" id="PF13439">
    <property type="entry name" value="Glyco_transf_4"/>
    <property type="match status" value="1"/>
</dbReference>
<reference evidence="4 5" key="1">
    <citation type="submission" date="2016-05" db="EMBL/GenBank/DDBJ databases">
        <title>Complete Genome and Methylome Analysis of Psychrotrophic Bacterial Isolates from Antarctic Lake Untersee.</title>
        <authorList>
            <person name="Fomenkov A."/>
            <person name="Akimov V.N."/>
            <person name="Vasilyeva L.V."/>
            <person name="Andersen D."/>
            <person name="Vincze T."/>
            <person name="Roberts R.J."/>
        </authorList>
    </citation>
    <scope>NUCLEOTIDE SEQUENCE [LARGE SCALE GENOMIC DNA]</scope>
    <source>
        <strain evidence="4 5">U14-5</strain>
    </source>
</reference>
<dbReference type="GO" id="GO:0016757">
    <property type="term" value="F:glycosyltransferase activity"/>
    <property type="evidence" value="ECO:0007669"/>
    <property type="project" value="UniProtKB-KW"/>
</dbReference>
<dbReference type="PANTHER" id="PTHR12526:SF629">
    <property type="entry name" value="TEICHURONIC ACID BIOSYNTHESIS GLYCOSYLTRANSFERASE TUAH-RELATED"/>
    <property type="match status" value="1"/>
</dbReference>
<organism evidence="4 5">
    <name type="scientific">Roseomonas gilardii</name>
    <dbReference type="NCBI Taxonomy" id="257708"/>
    <lineage>
        <taxon>Bacteria</taxon>
        <taxon>Pseudomonadati</taxon>
        <taxon>Pseudomonadota</taxon>
        <taxon>Alphaproteobacteria</taxon>
        <taxon>Acetobacterales</taxon>
        <taxon>Roseomonadaceae</taxon>
        <taxon>Roseomonas</taxon>
    </lineage>
</organism>